<evidence type="ECO:0000256" key="10">
    <source>
        <dbReference type="SAM" id="MobiDB-lite"/>
    </source>
</evidence>
<dbReference type="Pfam" id="PF17854">
    <property type="entry name" value="FtsK_alpha"/>
    <property type="match status" value="1"/>
</dbReference>
<feature type="domain" description="FtsK" evidence="12">
    <location>
        <begin position="890"/>
        <end position="1077"/>
    </location>
</feature>
<feature type="compositionally biased region" description="Basic and acidic residues" evidence="10">
    <location>
        <begin position="644"/>
        <end position="665"/>
    </location>
</feature>
<keyword evidence="6" id="KW-0799">Topoisomerase</keyword>
<dbReference type="NCBIfam" id="NF005829">
    <property type="entry name" value="PRK07726.1"/>
    <property type="match status" value="1"/>
</dbReference>
<evidence type="ECO:0000259" key="12">
    <source>
        <dbReference type="PROSITE" id="PS50901"/>
    </source>
</evidence>
<dbReference type="PRINTS" id="PR00417">
    <property type="entry name" value="PRTPISMRASEI"/>
</dbReference>
<comment type="caution">
    <text evidence="14">The sequence shown here is derived from an EMBL/GenBank/DDBJ whole genome shotgun (WGS) entry which is preliminary data.</text>
</comment>
<evidence type="ECO:0000313" key="14">
    <source>
        <dbReference type="EMBL" id="MBP1931892.1"/>
    </source>
</evidence>
<dbReference type="CDD" id="cd03362">
    <property type="entry name" value="TOPRIM_TopoIA_TopoIII"/>
    <property type="match status" value="1"/>
</dbReference>
<keyword evidence="3 9" id="KW-0547">Nucleotide-binding</keyword>
<dbReference type="PANTHER" id="PTHR22683:SF41">
    <property type="entry name" value="DNA TRANSLOCASE FTSK"/>
    <property type="match status" value="1"/>
</dbReference>
<evidence type="ECO:0000256" key="7">
    <source>
        <dbReference type="ARBA" id="ARBA00023125"/>
    </source>
</evidence>
<organism evidence="14 15">
    <name type="scientific">Ammoniphilus resinae</name>
    <dbReference type="NCBI Taxonomy" id="861532"/>
    <lineage>
        <taxon>Bacteria</taxon>
        <taxon>Bacillati</taxon>
        <taxon>Bacillota</taxon>
        <taxon>Bacilli</taxon>
        <taxon>Bacillales</taxon>
        <taxon>Paenibacillaceae</taxon>
        <taxon>Aneurinibacillus group</taxon>
        <taxon>Ammoniphilus</taxon>
    </lineage>
</organism>
<feature type="binding site" evidence="9">
    <location>
        <begin position="907"/>
        <end position="914"/>
    </location>
    <ligand>
        <name>ATP</name>
        <dbReference type="ChEBI" id="CHEBI:30616"/>
    </ligand>
</feature>
<dbReference type="InterPro" id="IPR041027">
    <property type="entry name" value="FtsK_alpha"/>
</dbReference>
<dbReference type="InterPro" id="IPR023405">
    <property type="entry name" value="Topo_IA_core_domain"/>
</dbReference>
<feature type="compositionally biased region" description="Basic and acidic residues" evidence="10">
    <location>
        <begin position="617"/>
        <end position="634"/>
    </location>
</feature>
<dbReference type="Pfam" id="PF01580">
    <property type="entry name" value="FtsK_SpoIIIE"/>
    <property type="match status" value="1"/>
</dbReference>
<dbReference type="InterPro" id="IPR006171">
    <property type="entry name" value="TOPRIM_dom"/>
</dbReference>
<dbReference type="InterPro" id="IPR025589">
    <property type="entry name" value="Toprim_C_rpt"/>
</dbReference>
<dbReference type="InterPro" id="IPR027417">
    <property type="entry name" value="P-loop_NTPase"/>
</dbReference>
<evidence type="ECO:0000259" key="13">
    <source>
        <dbReference type="PROSITE" id="PS52039"/>
    </source>
</evidence>
<evidence type="ECO:0000256" key="5">
    <source>
        <dbReference type="ARBA" id="ARBA00022842"/>
    </source>
</evidence>
<dbReference type="Gene3D" id="3.40.50.300">
    <property type="entry name" value="P-loop containing nucleotide triphosphate hydrolases"/>
    <property type="match status" value="1"/>
</dbReference>
<accession>A0ABS4GNP0</accession>
<comment type="subcellular location">
    <subcellularLocation>
        <location evidence="1">Membrane</location>
        <topology evidence="1">Multi-pass membrane protein</topology>
    </subcellularLocation>
</comment>
<feature type="domain" description="Topo IA-type catalytic" evidence="13">
    <location>
        <begin position="157"/>
        <end position="603"/>
    </location>
</feature>
<dbReference type="InterPro" id="IPR023406">
    <property type="entry name" value="Topo_IA_AS"/>
</dbReference>
<dbReference type="Gene3D" id="3.40.50.140">
    <property type="match status" value="1"/>
</dbReference>
<feature type="domain" description="Toprim" evidence="11">
    <location>
        <begin position="1"/>
        <end position="138"/>
    </location>
</feature>
<dbReference type="SMART" id="SM00493">
    <property type="entry name" value="TOPRIM"/>
    <property type="match status" value="1"/>
</dbReference>
<evidence type="ECO:0000256" key="9">
    <source>
        <dbReference type="PROSITE-ProRule" id="PRU00289"/>
    </source>
</evidence>
<reference evidence="14 15" key="1">
    <citation type="submission" date="2021-03" db="EMBL/GenBank/DDBJ databases">
        <title>Genomic Encyclopedia of Type Strains, Phase IV (KMG-IV): sequencing the most valuable type-strain genomes for metagenomic binning, comparative biology and taxonomic classification.</title>
        <authorList>
            <person name="Goeker M."/>
        </authorList>
    </citation>
    <scope>NUCLEOTIDE SEQUENCE [LARGE SCALE GENOMIC DNA]</scope>
    <source>
        <strain evidence="14 15">DSM 24738</strain>
    </source>
</reference>
<dbReference type="InterPro" id="IPR050206">
    <property type="entry name" value="FtsK/SpoIIIE/SftA"/>
</dbReference>
<name>A0ABS4GNP0_9BACL</name>
<dbReference type="InterPro" id="IPR013824">
    <property type="entry name" value="Topo_IA_cen_sub1"/>
</dbReference>
<dbReference type="RefSeq" id="WP_209809967.1">
    <property type="nucleotide sequence ID" value="NZ_JAGGKT010000004.1"/>
</dbReference>
<feature type="region of interest" description="Disordered" evidence="10">
    <location>
        <begin position="617"/>
        <end position="666"/>
    </location>
</feature>
<sequence>MKLILAEKKQQAEKLAAPFENKPGNGFIEIHPNTIFPKGAYITWAMGHLFSLADPEEYDPKFKKWVLEDLPIMPEEFKYTLIKTKGKQFNIIRDLAKKDQITEIVIGSDPGREGEVIARIIIQMSGVKKPMKRLWTTSLTPNAVTKAFENLLPEKDKRPLFYEAQARAYADWLVGMNTSRAYTILLRQKGEKETFSTGRVQTPLLALILKREEEIESFISSPFWKVFADFHLNSTVLQGKWFKNDMDRLVNEEQARALEEYCKGKGAVITDISTDRKEYHPPQLHSLSTLQLAANRLYKMSPDTVLKICQELYLKEHISYPRSDSQHVTEEEAKDFPIILGQLGALDPYREFIPVPISNLIGNKRYVNSDKVSDHYAIIPTEKIPKLEELTQDEWNIYDLIAKSLIAAHYPEAIFNYTKIVTLVDEKFSFISKGKQMMAEGWRKVLFSAGEEDDEENTILPNVKIGESGLVTNTEMREGKTSPPKRYTEGDLIALMKGAGKSIDDKDAEIEKILEATEGLGTEATRASIIETLKTREYITIKKNLVYPSDKGKVLIQSIGDTSVLKSAVLTGKWEQKLQEIGQGKADHRSFIEQAKRLTQKLVQEATESTRKIVTHKGDSTQTGVEHDASDKGNVDPNNIGTETHADEQTRIKNNDFEERKEQKEGGGPCKICGKEMVDRGKFYGCSSYSVHGCGFTISKQILGVQIPPDQIKLLLEKGETNLIEGFTRKSDQKTFSAVLGLENGKLTFRFPNTNRLVVPLYLLEPLEIISPSEEDTKREFYSIQKEAEALKHPARVIGVTHGPRVSRYELLPNRGINITGYKRFKANFMAALKAKKLSMYIPIPGTNLIGIEVPNKNPYPVQIRGLLENQEYLVKKKDLSFPLGMNLQGVPIFGDLADMPHLLVAGTTGSGKSVFLNSLIISLLYGSSPDRLKFMFIDPKQVELSVYADLPHLFSPIVTQVQKAGPALEHLVKEMNNRYYIFQKSGVRNIISYNQKHPDKKMPYIVLVIDELADLLMTTSDIVEDLILRLAQLARAAGIHMVIATQRPTKKVLSPTIKSNLPVRVAFSVASTADSMTILDEPGAEELLGKGDMFYQPKDSGKIRLQSAYVSDQEIERVVRYLKDKYSQQ</sequence>
<comment type="similarity">
    <text evidence="2">Belongs to the FtsK/SpoIIIE/SftA family.</text>
</comment>
<evidence type="ECO:0000313" key="15">
    <source>
        <dbReference type="Proteomes" id="UP001519343"/>
    </source>
</evidence>
<dbReference type="InterPro" id="IPR005738">
    <property type="entry name" value="TopoIII"/>
</dbReference>
<dbReference type="Gene3D" id="2.70.20.10">
    <property type="entry name" value="Topoisomerase I, domain 3"/>
    <property type="match status" value="1"/>
</dbReference>
<dbReference type="PROSITE" id="PS52039">
    <property type="entry name" value="TOPO_IA_2"/>
    <property type="match status" value="1"/>
</dbReference>
<evidence type="ECO:0000256" key="8">
    <source>
        <dbReference type="ARBA" id="ARBA00023235"/>
    </source>
</evidence>
<dbReference type="InterPro" id="IPR013497">
    <property type="entry name" value="Topo_IA_cen"/>
</dbReference>
<dbReference type="SMART" id="SM00436">
    <property type="entry name" value="TOP1Bc"/>
    <property type="match status" value="1"/>
</dbReference>
<dbReference type="PROSITE" id="PS50880">
    <property type="entry name" value="TOPRIM"/>
    <property type="match status" value="1"/>
</dbReference>
<dbReference type="Gene3D" id="1.10.290.10">
    <property type="entry name" value="Topoisomerase I, domain 4"/>
    <property type="match status" value="1"/>
</dbReference>
<dbReference type="Pfam" id="PF01751">
    <property type="entry name" value="Toprim"/>
    <property type="match status" value="1"/>
</dbReference>
<dbReference type="Gene3D" id="3.30.980.40">
    <property type="match status" value="1"/>
</dbReference>
<keyword evidence="7" id="KW-0238">DNA-binding</keyword>
<dbReference type="PROSITE" id="PS50901">
    <property type="entry name" value="FTSK"/>
    <property type="match status" value="1"/>
</dbReference>
<proteinExistence type="inferred from homology"/>
<dbReference type="PROSITE" id="PS00396">
    <property type="entry name" value="TOPO_IA_1"/>
    <property type="match status" value="1"/>
</dbReference>
<evidence type="ECO:0000256" key="2">
    <source>
        <dbReference type="ARBA" id="ARBA00006474"/>
    </source>
</evidence>
<evidence type="ECO:0000259" key="11">
    <source>
        <dbReference type="PROSITE" id="PS50880"/>
    </source>
</evidence>
<dbReference type="SUPFAM" id="SSF52540">
    <property type="entry name" value="P-loop containing nucleoside triphosphate hydrolases"/>
    <property type="match status" value="1"/>
</dbReference>
<protein>
    <submittedName>
        <fullName evidence="14">DNA topoisomerase III</fullName>
    </submittedName>
</protein>
<keyword evidence="15" id="KW-1185">Reference proteome</keyword>
<dbReference type="InterPro" id="IPR013825">
    <property type="entry name" value="Topo_IA_cen_sub2"/>
</dbReference>
<dbReference type="PANTHER" id="PTHR22683">
    <property type="entry name" value="SPORULATION PROTEIN RELATED"/>
    <property type="match status" value="1"/>
</dbReference>
<dbReference type="EMBL" id="JAGGKT010000004">
    <property type="protein sequence ID" value="MBP1931892.1"/>
    <property type="molecule type" value="Genomic_DNA"/>
</dbReference>
<dbReference type="CDD" id="cd00186">
    <property type="entry name" value="TOP1Ac"/>
    <property type="match status" value="1"/>
</dbReference>
<evidence type="ECO:0000256" key="3">
    <source>
        <dbReference type="ARBA" id="ARBA00022741"/>
    </source>
</evidence>
<dbReference type="InterPro" id="IPR034144">
    <property type="entry name" value="TOPRIM_TopoIII"/>
</dbReference>
<keyword evidence="4 9" id="KW-0067">ATP-binding</keyword>
<dbReference type="InterPro" id="IPR013826">
    <property type="entry name" value="Topo_IA_cen_sub3"/>
</dbReference>
<evidence type="ECO:0000256" key="6">
    <source>
        <dbReference type="ARBA" id="ARBA00023029"/>
    </source>
</evidence>
<gene>
    <name evidence="14" type="ORF">J2Z37_001893</name>
</gene>
<dbReference type="SMART" id="SM00437">
    <property type="entry name" value="TOP1Ac"/>
    <property type="match status" value="1"/>
</dbReference>
<dbReference type="NCBIfam" id="TIGR01056">
    <property type="entry name" value="topB"/>
    <property type="match status" value="1"/>
</dbReference>
<keyword evidence="8" id="KW-0413">Isomerase</keyword>
<dbReference type="SUPFAM" id="SSF56712">
    <property type="entry name" value="Prokaryotic type I DNA topoisomerase"/>
    <property type="match status" value="1"/>
</dbReference>
<dbReference type="InterPro" id="IPR002543">
    <property type="entry name" value="FtsK_dom"/>
</dbReference>
<dbReference type="Pfam" id="PF01131">
    <property type="entry name" value="Topoisom_bac"/>
    <property type="match status" value="1"/>
</dbReference>
<dbReference type="Gene3D" id="1.10.460.10">
    <property type="entry name" value="Topoisomerase I, domain 2"/>
    <property type="match status" value="1"/>
</dbReference>
<dbReference type="Pfam" id="PF13342">
    <property type="entry name" value="Toprim_Crpt"/>
    <property type="match status" value="1"/>
</dbReference>
<dbReference type="InterPro" id="IPR003602">
    <property type="entry name" value="Topo_IA_DNA-bd_dom"/>
</dbReference>
<evidence type="ECO:0000256" key="4">
    <source>
        <dbReference type="ARBA" id="ARBA00022840"/>
    </source>
</evidence>
<keyword evidence="5" id="KW-0460">Magnesium</keyword>
<dbReference type="InterPro" id="IPR003601">
    <property type="entry name" value="Topo_IA_2"/>
</dbReference>
<evidence type="ECO:0000256" key="1">
    <source>
        <dbReference type="ARBA" id="ARBA00004141"/>
    </source>
</evidence>
<dbReference type="Proteomes" id="UP001519343">
    <property type="component" value="Unassembled WGS sequence"/>
</dbReference>